<evidence type="ECO:0000313" key="1">
    <source>
        <dbReference type="EMBL" id="NCN65540.1"/>
    </source>
</evidence>
<comment type="caution">
    <text evidence="2">The sequence shown here is derived from an EMBL/GenBank/DDBJ whole genome shotgun (WGS) entry which is preliminary data.</text>
</comment>
<dbReference type="Proteomes" id="UP000768163">
    <property type="component" value="Unassembled WGS sequence"/>
</dbReference>
<dbReference type="EMBL" id="JAACQH010000156">
    <property type="protein sequence ID" value="NCS92027.1"/>
    <property type="molecule type" value="Genomic_DNA"/>
</dbReference>
<protein>
    <submittedName>
        <fullName evidence="2">Uncharacterized protein</fullName>
    </submittedName>
</protein>
<dbReference type="AlphaFoldDB" id="A0A8J8CL15"/>
<evidence type="ECO:0000313" key="3">
    <source>
        <dbReference type="Proteomes" id="UP000738826"/>
    </source>
</evidence>
<gene>
    <name evidence="2" type="ORF">GW779_06495</name>
    <name evidence="1" type="ORF">GW910_05740</name>
</gene>
<accession>A0A8J8CL15</accession>
<name>A0A8J8CL15_9ARCH</name>
<proteinExistence type="predicted"/>
<reference evidence="2" key="1">
    <citation type="submission" date="2019-11" db="EMBL/GenBank/DDBJ databases">
        <title>Lipid analysis of CO2-rich subsurface aquifers suggests an autotrophy-based deep biosphere with lysolipids enriched in CPR bacteria.</title>
        <authorList>
            <person name="Probst A.J."/>
            <person name="Elling F.J."/>
            <person name="Castelle C.J."/>
            <person name="Zhu Q."/>
            <person name="Elvert M."/>
            <person name="Birarda G."/>
            <person name="Holman H.-Y."/>
            <person name="Lane K.R."/>
            <person name="Ladd B."/>
            <person name="Ryan M.C."/>
            <person name="Woyke T."/>
            <person name="Hinrichs K.-U."/>
            <person name="Banfield J.F."/>
        </authorList>
    </citation>
    <scope>NUCLEOTIDE SEQUENCE</scope>
    <source>
        <strain evidence="1">CG_2015-01_33_1645</strain>
        <strain evidence="2">CG_2015-04_33_537</strain>
    </source>
</reference>
<evidence type="ECO:0000313" key="2">
    <source>
        <dbReference type="EMBL" id="NCS92027.1"/>
    </source>
</evidence>
<sequence length="95" mass="10392">MQNTKSILRKSPTGQIVIAGVLIALLIGVAFAVVNIQGEDNNAKPVKESNITVQLNDTDALLFDAQIYASHMNVSVDEKLSADLYSRTFKCLKRN</sequence>
<dbReference type="EMBL" id="JAACVF010000158">
    <property type="protein sequence ID" value="NCN65540.1"/>
    <property type="molecule type" value="Genomic_DNA"/>
</dbReference>
<organism evidence="2 3">
    <name type="scientific">Candidatus Altarchaeum hamiconexum</name>
    <dbReference type="NCBI Taxonomy" id="1803513"/>
    <lineage>
        <taxon>Archaea</taxon>
        <taxon>Candidatus Altarchaeota</taxon>
        <taxon>Candidatus Altiarchaeia</taxon>
        <taxon>Candidatus Altarchaeales</taxon>
        <taxon>Candidatus Altarchaeaceae</taxon>
        <taxon>Candidatus Altarchaeum</taxon>
    </lineage>
</organism>
<dbReference type="Proteomes" id="UP000738826">
    <property type="component" value="Unassembled WGS sequence"/>
</dbReference>